<feature type="compositionally biased region" description="Low complexity" evidence="1">
    <location>
        <begin position="20"/>
        <end position="32"/>
    </location>
</feature>
<keyword evidence="3" id="KW-1185">Reference proteome</keyword>
<feature type="region of interest" description="Disordered" evidence="1">
    <location>
        <begin position="306"/>
        <end position="335"/>
    </location>
</feature>
<feature type="compositionally biased region" description="Basic and acidic residues" evidence="1">
    <location>
        <begin position="314"/>
        <end position="326"/>
    </location>
</feature>
<gene>
    <name evidence="2" type="ORF">GN244_ATG01609</name>
</gene>
<reference evidence="2" key="1">
    <citation type="submission" date="2020-04" db="EMBL/GenBank/DDBJ databases">
        <title>Hybrid Assembly of Korean Phytophthora infestans isolates.</title>
        <authorList>
            <person name="Prokchorchik M."/>
            <person name="Lee Y."/>
            <person name="Seo J."/>
            <person name="Cho J.-H."/>
            <person name="Park Y.-E."/>
            <person name="Jang D.-C."/>
            <person name="Im J.-S."/>
            <person name="Choi J.-G."/>
            <person name="Park H.-J."/>
            <person name="Lee G.-B."/>
            <person name="Lee Y.-G."/>
            <person name="Hong S.-Y."/>
            <person name="Cho K."/>
            <person name="Sohn K.H."/>
        </authorList>
    </citation>
    <scope>NUCLEOTIDE SEQUENCE</scope>
    <source>
        <strain evidence="2">KR_1_A1</strain>
    </source>
</reference>
<sequence>MTKSTSRQKTNNANTSAGKNATTAPTTPANPASTKITNKNTNVTQHANKNTGKMFALTEVTTASVQQARQIRKTDFERFQKFHNFFMANEEPTARVINDKANAKREIVDKWIGGAVSPKTLACIQEIQETQSGLLELLIVSAALTKYGEKELARRDSLGEMDYVVGARFGTNGLRSKQHAPHSVGLNFVLRLVLGLAPEKRSSCEVLREILGHESNGRLALIPTESGLQPYSDATASYSDDWAELKPDQLRQMASQTQSDKFQDTMQQLSGEHLYDAIRTQLKQTGGASVWDATKDKSALKVKNIRPRMGSADKNAKSKKEADRQQKQPVKINEASQVKKHLPVEVEKVTLVPPPAPVIMKSTTDAATKKEGGKKKGKKGKKADAEKNVAPVKDATAVKNIATTSQKAGAIKSSARDGRAVVSKAL</sequence>
<dbReference type="AlphaFoldDB" id="A0A833T3M7"/>
<evidence type="ECO:0000313" key="2">
    <source>
        <dbReference type="EMBL" id="KAF4045943.1"/>
    </source>
</evidence>
<evidence type="ECO:0000256" key="1">
    <source>
        <dbReference type="SAM" id="MobiDB-lite"/>
    </source>
</evidence>
<protein>
    <submittedName>
        <fullName evidence="2">Uncharacterized protein</fullName>
    </submittedName>
</protein>
<name>A0A833T3M7_PHYIN</name>
<feature type="compositionally biased region" description="Polar residues" evidence="1">
    <location>
        <begin position="1"/>
        <end position="19"/>
    </location>
</feature>
<feature type="compositionally biased region" description="Basic residues" evidence="1">
    <location>
        <begin position="372"/>
        <end position="381"/>
    </location>
</feature>
<feature type="region of interest" description="Disordered" evidence="1">
    <location>
        <begin position="362"/>
        <end position="388"/>
    </location>
</feature>
<comment type="caution">
    <text evidence="2">The sequence shown here is derived from an EMBL/GenBank/DDBJ whole genome shotgun (WGS) entry which is preliminary data.</text>
</comment>
<dbReference type="EMBL" id="WSZM01000037">
    <property type="protein sequence ID" value="KAF4045943.1"/>
    <property type="molecule type" value="Genomic_DNA"/>
</dbReference>
<proteinExistence type="predicted"/>
<accession>A0A833T3M7</accession>
<feature type="region of interest" description="Disordered" evidence="1">
    <location>
        <begin position="404"/>
        <end position="426"/>
    </location>
</feature>
<feature type="region of interest" description="Disordered" evidence="1">
    <location>
        <begin position="1"/>
        <end position="41"/>
    </location>
</feature>
<organism evidence="2 3">
    <name type="scientific">Phytophthora infestans</name>
    <name type="common">Potato late blight agent</name>
    <name type="synonym">Botrytis infestans</name>
    <dbReference type="NCBI Taxonomy" id="4787"/>
    <lineage>
        <taxon>Eukaryota</taxon>
        <taxon>Sar</taxon>
        <taxon>Stramenopiles</taxon>
        <taxon>Oomycota</taxon>
        <taxon>Peronosporomycetes</taxon>
        <taxon>Peronosporales</taxon>
        <taxon>Peronosporaceae</taxon>
        <taxon>Phytophthora</taxon>
    </lineage>
</organism>
<evidence type="ECO:0000313" key="3">
    <source>
        <dbReference type="Proteomes" id="UP000602510"/>
    </source>
</evidence>
<dbReference type="OMA" id="FFIANDE"/>
<dbReference type="Proteomes" id="UP000602510">
    <property type="component" value="Unassembled WGS sequence"/>
</dbReference>